<sequence>MRHKEIRTENFLSHPNRQRSGSYLEILTILIHWIADYLSVQLEVEEIDDLSESMTSDFGAEIDNKTPIKTVTFSNFSALIGNCENLPYAAGCKQRRLACKKSKELLRDWSLVRKGPHRLKLLAFVHNLCFKSAFLKLWGVPP</sequence>
<reference evidence="1" key="1">
    <citation type="submission" date="2020-08" db="EMBL/GenBank/DDBJ databases">
        <title>Multicomponent nature underlies the extraordinary mechanical properties of spider dragline silk.</title>
        <authorList>
            <person name="Kono N."/>
            <person name="Nakamura H."/>
            <person name="Mori M."/>
            <person name="Yoshida Y."/>
            <person name="Ohtoshi R."/>
            <person name="Malay A.D."/>
            <person name="Moran D.A.P."/>
            <person name="Tomita M."/>
            <person name="Numata K."/>
            <person name="Arakawa K."/>
        </authorList>
    </citation>
    <scope>NUCLEOTIDE SEQUENCE</scope>
</reference>
<proteinExistence type="predicted"/>
<accession>A0A8X6VXH0</accession>
<gene>
    <name evidence="1" type="ORF">TNCV_1013031</name>
</gene>
<dbReference type="EMBL" id="BMAU01021369">
    <property type="protein sequence ID" value="GFY24254.1"/>
    <property type="molecule type" value="Genomic_DNA"/>
</dbReference>
<evidence type="ECO:0000313" key="2">
    <source>
        <dbReference type="Proteomes" id="UP000887159"/>
    </source>
</evidence>
<keyword evidence="2" id="KW-1185">Reference proteome</keyword>
<name>A0A8X6VXH0_TRICX</name>
<comment type="caution">
    <text evidence="1">The sequence shown here is derived from an EMBL/GenBank/DDBJ whole genome shotgun (WGS) entry which is preliminary data.</text>
</comment>
<organism evidence="1 2">
    <name type="scientific">Trichonephila clavipes</name>
    <name type="common">Golden silk orbweaver</name>
    <name type="synonym">Nephila clavipes</name>
    <dbReference type="NCBI Taxonomy" id="2585209"/>
    <lineage>
        <taxon>Eukaryota</taxon>
        <taxon>Metazoa</taxon>
        <taxon>Ecdysozoa</taxon>
        <taxon>Arthropoda</taxon>
        <taxon>Chelicerata</taxon>
        <taxon>Arachnida</taxon>
        <taxon>Araneae</taxon>
        <taxon>Araneomorphae</taxon>
        <taxon>Entelegynae</taxon>
        <taxon>Araneoidea</taxon>
        <taxon>Nephilidae</taxon>
        <taxon>Trichonephila</taxon>
    </lineage>
</organism>
<evidence type="ECO:0000313" key="1">
    <source>
        <dbReference type="EMBL" id="GFY24254.1"/>
    </source>
</evidence>
<protein>
    <submittedName>
        <fullName evidence="1">Uncharacterized protein</fullName>
    </submittedName>
</protein>
<dbReference type="Proteomes" id="UP000887159">
    <property type="component" value="Unassembled WGS sequence"/>
</dbReference>
<dbReference type="AlphaFoldDB" id="A0A8X6VXH0"/>